<sequence>MKRSRAFIAAAASALLLPVVALTVEAAPATAAVNDQAVSGVASPIWQPNGVVDALAAANGVIYAGGNFTSVRPGAGMSGSQTSRTYLAAFNASTGALITSFNFTLNGRVWALDLSPDNNTLYVGGAFSSVNGTARGRVAAINLTNGTLNTSFNPNANRVVREIESTSSTVYIGGDFTTVRGSAQAYMASVTASTGALNTAFAPTFIQRPDSTCPDPPNPNFPCTVTTYTPNVLAIAMAPDGSRLLTGGNFMGVNGVSSGGMASLDPITGATEQWDANNAAPAGQPINTNCAGRVSDIVVQGTHAYVTGVGDPPGCYEGTYDATISDGSINWLASCLGASQGLTIMNNILYKGSHQHDCAFTEGGAMGGFVGGTGRSGFIHHFLVAQNLSDGSFVHWTPNTNSSGTAATGPHVMANDGTQIIVGGDFTTVNRTSQTYLTRFVANGNHATPTVPGRNVNSDPFGGNPATLAANLSITVQPTAANTLTVLVPTSEDNDSGTLTYRIYRDNGTNPIATMTAESYTWSRPTLRFDDKNLVAGSTHSYRVTASDGTFTSARSTAVSGTVATSAPPPFATAVSSLSPSVFWRLGDSGSTAADSSSSGANPGTFVGGVTRGVAGAMAGNGAIDLDGSSGYVTSNLLSTPGAFTESAWFKTTSTRGGLIMALSSNQTGSGGTTDRAISMDNNGDIAFSLAGRGGSLNFRNQDTIWNDGQWHQVVGTWDGNLTISLYVDGQLIGSTVNTTVPTTLQSGYMRVGYADMAGLQRVGVFGINFYQRTWPISQYFDGQVDEATTFNYALSPAQIQSMFAAGVGSASAAPANQPPTAAFSSTMSHLSGSFDSTGSGDVDGTIASYDWNFGDGSAHGSGPSPTHAYAAAGPYTVTLTVTDDDGATTSVSHGVTATEPASTTTSTVVPAGSTWSWKYDNNALPSNWNSRTFNASSWNSGAGVLGFGNNVGVVTNIDTFATTAERPLTAYFTRQFQVPDASSVVQLTLDTRADDGIVVYVNGTEVGRTNMPSGTVTTGTWASSAVSTANSQRPTYTVPTSLLVDGTNVISAETHLNYRATRNATFDLSATITTAQ</sequence>
<keyword evidence="5" id="KW-0326">Glycosidase</keyword>
<dbReference type="SUPFAM" id="SSF49785">
    <property type="entry name" value="Galactose-binding domain-like"/>
    <property type="match status" value="1"/>
</dbReference>
<gene>
    <name evidence="10" type="ORF">K8U61_16270</name>
</gene>
<keyword evidence="6" id="KW-0624">Polysaccharide degradation</keyword>
<evidence type="ECO:0000256" key="3">
    <source>
        <dbReference type="ARBA" id="ARBA00023157"/>
    </source>
</evidence>
<evidence type="ECO:0000256" key="1">
    <source>
        <dbReference type="ARBA" id="ARBA00004316"/>
    </source>
</evidence>
<dbReference type="InterPro" id="IPR022409">
    <property type="entry name" value="PKD/Chitinase_dom"/>
</dbReference>
<dbReference type="SUPFAM" id="SSF49899">
    <property type="entry name" value="Concanavalin A-like lectins/glucanases"/>
    <property type="match status" value="1"/>
</dbReference>
<feature type="domain" description="PKD" evidence="8">
    <location>
        <begin position="816"/>
        <end position="905"/>
    </location>
</feature>
<dbReference type="InterPro" id="IPR013783">
    <property type="entry name" value="Ig-like_fold"/>
</dbReference>
<dbReference type="CDD" id="cd00146">
    <property type="entry name" value="PKD"/>
    <property type="match status" value="1"/>
</dbReference>
<reference evidence="10 11" key="1">
    <citation type="submission" date="2021-09" db="EMBL/GenBank/DDBJ databases">
        <title>Whole genome sequence of Nocardioides sp. GBK3QG-3.</title>
        <authorList>
            <person name="Tuo L."/>
        </authorList>
    </citation>
    <scope>NUCLEOTIDE SEQUENCE [LARGE SCALE GENOMIC DNA]</scope>
    <source>
        <strain evidence="10 11">GBK3QG-3</strain>
    </source>
</reference>
<dbReference type="InterPro" id="IPR035986">
    <property type="entry name" value="PKD_dom_sf"/>
</dbReference>
<dbReference type="Gene3D" id="2.60.40.10">
    <property type="entry name" value="Immunoglobulins"/>
    <property type="match status" value="2"/>
</dbReference>
<comment type="subcellular location">
    <subcellularLocation>
        <location evidence="1">Cell projection</location>
    </subcellularLocation>
</comment>
<dbReference type="InterPro" id="IPR036116">
    <property type="entry name" value="FN3_sf"/>
</dbReference>
<evidence type="ECO:0000259" key="8">
    <source>
        <dbReference type="PROSITE" id="PS50093"/>
    </source>
</evidence>
<dbReference type="Gene3D" id="2.80.10.50">
    <property type="match status" value="1"/>
</dbReference>
<dbReference type="InterPro" id="IPR036322">
    <property type="entry name" value="WD40_repeat_dom_sf"/>
</dbReference>
<keyword evidence="5" id="KW-0378">Hydrolase</keyword>
<dbReference type="SMART" id="SM00560">
    <property type="entry name" value="LamGL"/>
    <property type="match status" value="1"/>
</dbReference>
<dbReference type="InterPro" id="IPR013320">
    <property type="entry name" value="ConA-like_dom_sf"/>
</dbReference>
<dbReference type="InterPro" id="IPR013431">
    <property type="entry name" value="Delta_60_rpt"/>
</dbReference>
<organism evidence="10 11">
    <name type="scientific">Nocardioides mangrovi</name>
    <dbReference type="NCBI Taxonomy" id="2874580"/>
    <lineage>
        <taxon>Bacteria</taxon>
        <taxon>Bacillati</taxon>
        <taxon>Actinomycetota</taxon>
        <taxon>Actinomycetes</taxon>
        <taxon>Propionibacteriales</taxon>
        <taxon>Nocardioidaceae</taxon>
        <taxon>Nocardioides</taxon>
    </lineage>
</organism>
<keyword evidence="4" id="KW-0966">Cell projection</keyword>
<dbReference type="PROSITE" id="PS50093">
    <property type="entry name" value="PKD"/>
    <property type="match status" value="1"/>
</dbReference>
<dbReference type="SUPFAM" id="SSF49299">
    <property type="entry name" value="PKD domain"/>
    <property type="match status" value="1"/>
</dbReference>
<dbReference type="SMART" id="SM00089">
    <property type="entry name" value="PKD"/>
    <property type="match status" value="1"/>
</dbReference>
<dbReference type="Pfam" id="PF13385">
    <property type="entry name" value="Laminin_G_3"/>
    <property type="match status" value="1"/>
</dbReference>
<dbReference type="PROSITE" id="PS50853">
    <property type="entry name" value="FN3"/>
    <property type="match status" value="1"/>
</dbReference>
<dbReference type="InterPro" id="IPR003961">
    <property type="entry name" value="FN3_dom"/>
</dbReference>
<evidence type="ECO:0000259" key="9">
    <source>
        <dbReference type="PROSITE" id="PS50853"/>
    </source>
</evidence>
<evidence type="ECO:0000256" key="2">
    <source>
        <dbReference type="ARBA" id="ARBA00022729"/>
    </source>
</evidence>
<keyword evidence="6" id="KW-0119">Carbohydrate metabolism</keyword>
<dbReference type="InterPro" id="IPR006558">
    <property type="entry name" value="LamG-like"/>
</dbReference>
<dbReference type="Pfam" id="PF18911">
    <property type="entry name" value="PKD_4"/>
    <property type="match status" value="1"/>
</dbReference>
<proteinExistence type="predicted"/>
<keyword evidence="2 7" id="KW-0732">Signal</keyword>
<evidence type="ECO:0000313" key="11">
    <source>
        <dbReference type="Proteomes" id="UP000780875"/>
    </source>
</evidence>
<accession>A0ABS7UFU1</accession>
<evidence type="ECO:0000256" key="4">
    <source>
        <dbReference type="ARBA" id="ARBA00023273"/>
    </source>
</evidence>
<keyword evidence="3" id="KW-1015">Disulfide bond</keyword>
<dbReference type="Proteomes" id="UP000780875">
    <property type="component" value="Unassembled WGS sequence"/>
</dbReference>
<feature type="domain" description="Fibronectin type-III" evidence="9">
    <location>
        <begin position="470"/>
        <end position="568"/>
    </location>
</feature>
<keyword evidence="11" id="KW-1185">Reference proteome</keyword>
<dbReference type="InterPro" id="IPR000601">
    <property type="entry name" value="PKD_dom"/>
</dbReference>
<dbReference type="Pfam" id="PF17164">
    <property type="entry name" value="DUF5122"/>
    <property type="match status" value="1"/>
</dbReference>
<evidence type="ECO:0000256" key="6">
    <source>
        <dbReference type="ARBA" id="ARBA00023326"/>
    </source>
</evidence>
<evidence type="ECO:0000256" key="5">
    <source>
        <dbReference type="ARBA" id="ARBA00023295"/>
    </source>
</evidence>
<dbReference type="SUPFAM" id="SSF49265">
    <property type="entry name" value="Fibronectin type III"/>
    <property type="match status" value="1"/>
</dbReference>
<name>A0ABS7UFU1_9ACTN</name>
<dbReference type="SUPFAM" id="SSF50978">
    <property type="entry name" value="WD40 repeat-like"/>
    <property type="match status" value="1"/>
</dbReference>
<dbReference type="InterPro" id="IPR001791">
    <property type="entry name" value="Laminin_G"/>
</dbReference>
<dbReference type="CDD" id="cd00110">
    <property type="entry name" value="LamG"/>
    <property type="match status" value="1"/>
</dbReference>
<feature type="signal peptide" evidence="7">
    <location>
        <begin position="1"/>
        <end position="26"/>
    </location>
</feature>
<protein>
    <submittedName>
        <fullName evidence="10">PKD domain-containing protein</fullName>
    </submittedName>
</protein>
<evidence type="ECO:0000313" key="10">
    <source>
        <dbReference type="EMBL" id="MBZ5739732.1"/>
    </source>
</evidence>
<evidence type="ECO:0000256" key="7">
    <source>
        <dbReference type="SAM" id="SignalP"/>
    </source>
</evidence>
<dbReference type="Gene3D" id="2.60.120.260">
    <property type="entry name" value="Galactose-binding domain-like"/>
    <property type="match status" value="1"/>
</dbReference>
<dbReference type="InterPro" id="IPR008979">
    <property type="entry name" value="Galactose-bd-like_sf"/>
</dbReference>
<comment type="caution">
    <text evidence="10">The sequence shown here is derived from an EMBL/GenBank/DDBJ whole genome shotgun (WGS) entry which is preliminary data.</text>
</comment>
<dbReference type="EMBL" id="JAIQZJ010000009">
    <property type="protein sequence ID" value="MBZ5739732.1"/>
    <property type="molecule type" value="Genomic_DNA"/>
</dbReference>
<feature type="chain" id="PRO_5046818972" evidence="7">
    <location>
        <begin position="27"/>
        <end position="1077"/>
    </location>
</feature>
<dbReference type="Gene3D" id="2.60.120.200">
    <property type="match status" value="1"/>
</dbReference>